<dbReference type="Gene3D" id="1.10.1070.11">
    <property type="entry name" value="Phosphatidylinositol 3-/4-kinase, catalytic domain"/>
    <property type="match status" value="1"/>
</dbReference>
<dbReference type="InterPro" id="IPR011990">
    <property type="entry name" value="TPR-like_helical_dom_sf"/>
</dbReference>
<dbReference type="EnsemblMetazoa" id="XM_038188393.1">
    <property type="protein sequence ID" value="XP_038044321.1"/>
    <property type="gene ID" value="LOC119719084"/>
</dbReference>
<keyword evidence="7" id="KW-1185">Reference proteome</keyword>
<dbReference type="RefSeq" id="XP_038044321.1">
    <property type="nucleotide sequence ID" value="XM_038188393.1"/>
</dbReference>
<dbReference type="InterPro" id="IPR000403">
    <property type="entry name" value="PI3/4_kinase_cat_dom"/>
</dbReference>
<dbReference type="PROSITE" id="PS51189">
    <property type="entry name" value="FAT"/>
    <property type="match status" value="1"/>
</dbReference>
<dbReference type="Pfam" id="PF00454">
    <property type="entry name" value="PI3_PI4_kinase"/>
    <property type="match status" value="1"/>
</dbReference>
<name>A0A913YY80_PATMI</name>
<dbReference type="InterPro" id="IPR036940">
    <property type="entry name" value="PI3/4_kinase_cat_sf"/>
</dbReference>
<reference evidence="6" key="1">
    <citation type="submission" date="2022-11" db="UniProtKB">
        <authorList>
            <consortium name="EnsemblMetazoa"/>
        </authorList>
    </citation>
    <scope>IDENTIFICATION</scope>
</reference>
<dbReference type="RefSeq" id="XP_038044322.1">
    <property type="nucleotide sequence ID" value="XM_038188394.1"/>
</dbReference>
<feature type="domain" description="FAT" evidence="4">
    <location>
        <begin position="2706"/>
        <end position="3303"/>
    </location>
</feature>
<sequence length="3958" mass="446305">MLQSKPAVVTMPIASGSSPIDPATIINKYRTNVSILADTRTVDDNRLKAAQEISENFEVILSSSQNGAFLEFAIPLFLRVLKEEKPYFIAEKAQQHLRKLLLELLHRVPTNETLRPYVPAILELMFSLLERENEENVLVALRIIIELHKHYRPALQPEIHNFLQFVKNKYKEIPTNLKSLDPGSSVSPPDPLNILPFVDRPGFACQTIITVSQPDGTKSQQTILPKGINSLKVLAEYPFIVLLMYQLYKQSVHTVVADFIPLIMNTITIQPNAQARLSPTFNKEMYVDFIAAQIKTLSFLAYILRIYQEIVNSYAPQLVKGMLGLFTNCPSEVAHLRKELLIAARHILATDLRNKFVPTIDKLFDEAILVGSGTTSKESLRPLAYSTLADSVHHLRQHLPLQHLSMAVHLFSKNVHDDSLPCNIQTVSCKLLLNLVECIRQKSEQDGANAREILMHMLQVFVLKFKTISENQLPLIFQKCRQPQDTSQDKSSSSQSHPISSFGSKPPPLTLIIPAAPPTPSTPAPSTPGLLPPPPTPSVPPTPTVPSTPAIPSTPGPGMLPLSSLFPDKDKDDSKAKTYVPSSFSQYSNYSVTDCRNLVKTVVCGVKTITWGVSACKISTDVQTFGQNKQFQPKETAVFVDLVKYAMKALDIYQIQVASNGQTTIRPPAMQGVRIKDEKEVLEHFAGVFTMMHQLTFREIFQTTIDFFVDRIYHNYALQIIANSFLANPATSATFATILVEYLLQRMHEMGTNMDRSNLYLKLFKLVFGSVSLFAAENEQMLKPHLHKIVNRSMELATTAKEPYNYFLLLRALFRSIGGGSHDLLYQEFLPLLPDLLQGLNQLQSGLHKQHMKDLFVELCLTVPVRLSSLLPYLPMLMDPLVSALNGSQTLVSQGLRTLELCVDNLQPDFLYEHIQPVRAELMQALWRTLRNRNDNIAHVAFRVLGKFGGGNRKMLKEPQRLTYKDEDSEGPCVTVYFPDHKTHLQLPVCKVVETALNKLKSPSTEPYYRRQAFEVVRHFIISMMNLDDNKQAVHQLLTHSSMTTGDIPRTSSGQVYKCPNTLARTAFQHALTAMIVSAAIKDLRSDSLSFMLSIVRHFTLIAVVQQAGPLPVSNQKNQTAMDPLVLMDAIASCMAYEEKELCKTGHLAMSFVVETAAVVMGSKYRACQLPLFEHMAERMCGCCYERAWYAKLGGCIAIKFMMERMDLCWIQGHLYQFLKALFFVMMDLTGEVSSGALDMAKTNLETLLKLCASPLEGENAENAKLSVAQQKAFHDVTRQLVIEVTSPNETVRHQAMDSLRSLAEITGKKVTDIMEPHREVLADMIPPKKHLLRHQPANAQRGLMESNTFCTTLEPRLFTMDLNIAEHKVFYMELVNLCEVEDAMLTKLPCYKNVPSLVPLRISALNALAACHYIPHVRDKIFKLLYIFLTSKVPELLKAGAECMKKFIAGHAVDMELVHTTIRPLLLKLGDHRSLNLNAIQRLHNLTQLFPNAFNEKLCEQMLTHLKKWMEVSIAAQRSNTSVQTKATESIKICSAIINIFHAIPAASAKLLDALVTLTIKAENALCIEVGSPFREPLMLYLLRYPSQTIDFFLTETNLRNSQFSSLLAYLLKQDEAKPLRDVLQTNTIKLINLAFNKPQPTARPTSPNSQAKLELQYQTILICSILVKHDPAWLPQKSVLFGHLRRIWISDAFQDQHHTDNVGVAHWNEPKMIVECLLNYAEHHPSNVELLFQLLRVFTNRYLPNFQFLRDYLEETVAQGYSVEQKRHVFFKFVELFHEKTFPQELKAKALQFVIIPMFAASFDKGEGEKLIGGPPNPGQDSPDNLVSVFISKVIDPENPYRTSDSVRILLLQFAALLVEKAAPHIHDAADKKQGTKLRRLMTFAWPCLIQKNCVDPTTKYHGHLLLSHNIAKFAIHKRIVLQVFHSLLKAHAVEARVVVRQALDILTPVLPHRMEDGYAMLTHWTKKIIVEEGYTVFQLVHMLTLLVRHHKVYYPVRHHLIQTMVYSIQRLGSTPNTTLEHRKLVVDLVEVIIKWEVQRIKEDDTNSEYPAAPLDETAVTTPGGIKRPASGEHVPDAKRVRHSSGTSVRSISSEASKPIDKIYSDAVVNFLLRVACQVNDLGTTSAGSPGELLSRRCIALLKIALRPDVWPSSELRLNFMDKLFLSVDQPAQANYGNICAGLDMLNFLLGVMTKQVILTSLKPLQRGIAACLTCANTKVIRSVHALLVKLMNTFPTESSTSNVASKYEELECLYASVGKVIYEGLTAYEKAASGTPTTSLFGTLMILKAACTNNIAYIDRLISVFMRALQKMTREHLTPSSSESTSLASELLIISLDLVKNRIGVMSTDMRRNFIQVVLTQLIEKSPDAKVMKTVVKMVEEWVKAKTPLMMNQSPSPREKSVLLVKLMQYVEKRFPDDADLNGHFLELVNWVYRDESLMGSELTSKLEPAFLAGLRCQQPQIHQKFFEVFNGSIKRRLFDRLLYITASQNWEAMSTHYWLKQCIQLIMAVSVNGMSMSCTNTPQLPSISSVIGLADSQDKKTFSLAVTIKEEPMDIDMESHKEEDIEIDIELSHPEGVSTSGGAASVSSKKSSDLKQQLQMLISKDIKFIESLRDAKTFNFLTALSQLCHSDTEMTHQLWVDLFRRLWKILNEKQQTLLAQELSPFLCSGSHLYQKDGTPSVINTFVEAISLCVPPVMLRPCILKYLGRNHNLWHRSALMLEQSAIESGFSTQHRPPRTLNVYDFYEPDNASTTQQETLDSLSEIYERLQEEDMWAGLWQKRCKFPETATAIAYEQQGFYEQAQSAYEGVMSKARAEHNAGPAAPAVFSEYQLWEQHWVRCSRELSQWDLLMDYGNAKGQTNPHLVLESAWRVPNWSAMKEALAQVEQSCPREMNWKVNLYRGFIAICHPDEKNLSMIERLVESSSSQAIKEWRRLPHYVTQAHSPLLQAAQRIIELHEASQIHQGLLPANLGRNQSLHDMKAIVKTWRNRLPMVSDDLTHWSDIFMWRQHHYQAIVSAYDNLNTQDMKSRAGLESNQTSRSALAKEQQQHAMLGVHASAQSIINYGKVARKHHLIGPALDSLSRIHTIPSVPIVDCFQKIRQQVKCYLQMASTMGKQELQEGLEVIESTNLKFFTREMTAEFYALKGMFLAQVGSRSDEANKAFSAAVQMHDTLVKAWALWGDYLEQIYCKDRQTQVGVSAIVCFLHACRHQNETKSRKYLAKVLWLLTYDDDKNSHPLAEAVDKYSVGVPPIQWLPWIPQLLTCLVGSEGDLIINVLMNVGRVYPQALYFPIRTLYLTLKIEHRERFKSGEYIGGLRRNSSVGKAGEGSTQTPAVSTTAQSTSTTSISTITSTATTSTDTNGSSTSTTGHSSSSQLGASSASNPGPIRASVPMVRCSRIMQVQRDLHPILLSSLEGIVDQMVWFRETWNEEVLRQLRLALAKCQAVAFENRGAVVEAKVTPHTLSFIKKLVTTFGVGIENVSSVATTFSSAASESLAKRVQATTQDPVFQKLKPQFTTDFDFSLPGAMKLHNLIFKLKKWIKVMETRSKLLPKFFLIEEYCRFLSNFSSSTADVELPGEYLTPRHSHYSVKIARFMPRVEIVHKHNTAARRLYIRGSNGKIYPYLVVNDASMGESRREERVLQLLRMLNIFLAKRKETAKRQLQFTVPKVVAVSPQMRLIEDTPSSLSLLDIYKQRCAKHQVEYDAPINRYYERLATVQSRGSQASHQVLRDVLKEVQTNTVPKGMLKEWVVQTFPDATDYFAFRKMFTTQLALLGLVEFVMHLTRLNPEIIQVERNSGLLSIFYFRFDMDDATGELDANRPVPFRLTPNIAEFLTTVGVNGVLTACMIASARCFVQPSLQTPSLLRAILRDEMIAWDKKQKQDDASGPGSQPSNMDSEVLISTVNKAASAIMTRLQNLAQFEGGESKVSTLVAAANSPDNLCRMDPAWHPWL</sequence>
<dbReference type="PROSITE" id="PS51190">
    <property type="entry name" value="FATC"/>
    <property type="match status" value="1"/>
</dbReference>
<feature type="compositionally biased region" description="Basic and acidic residues" evidence="2">
    <location>
        <begin position="567"/>
        <end position="576"/>
    </location>
</feature>
<dbReference type="PANTHER" id="PTHR11139">
    <property type="entry name" value="ATAXIA TELANGIECTASIA MUTATED ATM -RELATED"/>
    <property type="match status" value="1"/>
</dbReference>
<dbReference type="SUPFAM" id="SSF48371">
    <property type="entry name" value="ARM repeat"/>
    <property type="match status" value="3"/>
</dbReference>
<dbReference type="OMA" id="CLDLYGQ"/>
<feature type="region of interest" description="Disordered" evidence="2">
    <location>
        <begin position="2050"/>
        <end position="2095"/>
    </location>
</feature>
<dbReference type="CDD" id="cd05163">
    <property type="entry name" value="PIKK_TRRAP"/>
    <property type="match status" value="1"/>
</dbReference>
<dbReference type="Pfam" id="PF02259">
    <property type="entry name" value="FAT"/>
    <property type="match status" value="1"/>
</dbReference>
<dbReference type="Pfam" id="PF20175">
    <property type="entry name" value="Tra1_central"/>
    <property type="match status" value="1"/>
</dbReference>
<dbReference type="GeneID" id="119719084"/>
<accession>A0A913YY80</accession>
<feature type="domain" description="PI3K/PI4K catalytic" evidence="3">
    <location>
        <begin position="3601"/>
        <end position="3922"/>
    </location>
</feature>
<dbReference type="SUPFAM" id="SSF56112">
    <property type="entry name" value="Protein kinase-like (PK-like)"/>
    <property type="match status" value="1"/>
</dbReference>
<organism evidence="6 7">
    <name type="scientific">Patiria miniata</name>
    <name type="common">Bat star</name>
    <name type="synonym">Asterina miniata</name>
    <dbReference type="NCBI Taxonomy" id="46514"/>
    <lineage>
        <taxon>Eukaryota</taxon>
        <taxon>Metazoa</taxon>
        <taxon>Echinodermata</taxon>
        <taxon>Eleutherozoa</taxon>
        <taxon>Asterozoa</taxon>
        <taxon>Asteroidea</taxon>
        <taxon>Valvatacea</taxon>
        <taxon>Valvatida</taxon>
        <taxon>Asterinidae</taxon>
        <taxon>Patiria</taxon>
    </lineage>
</organism>
<dbReference type="InterPro" id="IPR016024">
    <property type="entry name" value="ARM-type_fold"/>
</dbReference>
<dbReference type="CTD" id="8295"/>
<dbReference type="InterPro" id="IPR011989">
    <property type="entry name" value="ARM-like"/>
</dbReference>
<feature type="compositionally biased region" description="Low complexity" evidence="2">
    <location>
        <begin position="3334"/>
        <end position="3387"/>
    </location>
</feature>
<evidence type="ECO:0000259" key="3">
    <source>
        <dbReference type="PROSITE" id="PS50290"/>
    </source>
</evidence>
<evidence type="ECO:0000313" key="6">
    <source>
        <dbReference type="EnsemblMetazoa" id="XP_038044322.1"/>
    </source>
</evidence>
<dbReference type="Pfam" id="PF20206">
    <property type="entry name" value="Tra1_ring"/>
    <property type="match status" value="1"/>
</dbReference>
<dbReference type="GO" id="GO:0004672">
    <property type="term" value="F:protein kinase activity"/>
    <property type="evidence" value="ECO:0007669"/>
    <property type="project" value="UniProtKB-ARBA"/>
</dbReference>
<dbReference type="EnsemblMetazoa" id="XM_038188394.1">
    <property type="protein sequence ID" value="XP_038044322.1"/>
    <property type="gene ID" value="LOC119719084"/>
</dbReference>
<feature type="region of interest" description="Disordered" evidence="2">
    <location>
        <begin position="3323"/>
        <end position="3390"/>
    </location>
</feature>
<feature type="compositionally biased region" description="Basic and acidic residues" evidence="2">
    <location>
        <begin position="2072"/>
        <end position="2081"/>
    </location>
</feature>
<dbReference type="Gene3D" id="1.25.40.10">
    <property type="entry name" value="Tetratricopeptide repeat domain"/>
    <property type="match status" value="1"/>
</dbReference>
<dbReference type="Proteomes" id="UP000887568">
    <property type="component" value="Unplaced"/>
</dbReference>
<comment type="similarity">
    <text evidence="1">Belongs to the PI3/PI4-kinase family. TRA1 subfamily.</text>
</comment>
<feature type="domain" description="FATC" evidence="5">
    <location>
        <begin position="3926"/>
        <end position="3958"/>
    </location>
</feature>
<dbReference type="InterPro" id="IPR014009">
    <property type="entry name" value="PIK_FAT"/>
</dbReference>
<dbReference type="InterPro" id="IPR046807">
    <property type="entry name" value="Tra1_central"/>
</dbReference>
<dbReference type="InterPro" id="IPR046805">
    <property type="entry name" value="Tra1_ring"/>
</dbReference>
<dbReference type="SMART" id="SM01343">
    <property type="entry name" value="FATC"/>
    <property type="match status" value="1"/>
</dbReference>
<feature type="compositionally biased region" description="Polar residues" evidence="2">
    <location>
        <begin position="2086"/>
        <end position="2095"/>
    </location>
</feature>
<evidence type="ECO:0008006" key="8">
    <source>
        <dbReference type="Google" id="ProtNLM"/>
    </source>
</evidence>
<dbReference type="InterPro" id="IPR003152">
    <property type="entry name" value="FATC_dom"/>
</dbReference>
<dbReference type="GO" id="GO:0006281">
    <property type="term" value="P:DNA repair"/>
    <property type="evidence" value="ECO:0007669"/>
    <property type="project" value="TreeGrafter"/>
</dbReference>
<proteinExistence type="inferred from homology"/>
<evidence type="ECO:0000256" key="2">
    <source>
        <dbReference type="SAM" id="MobiDB-lite"/>
    </source>
</evidence>
<dbReference type="InterPro" id="IPR003151">
    <property type="entry name" value="PIK-rel_kinase_FAT"/>
</dbReference>
<dbReference type="InterPro" id="IPR050517">
    <property type="entry name" value="DDR_Repair_Kinase"/>
</dbReference>
<dbReference type="InterPro" id="IPR011009">
    <property type="entry name" value="Kinase-like_dom_sf"/>
</dbReference>
<evidence type="ECO:0000313" key="7">
    <source>
        <dbReference type="Proteomes" id="UP000887568"/>
    </source>
</evidence>
<evidence type="ECO:0000259" key="4">
    <source>
        <dbReference type="PROSITE" id="PS51189"/>
    </source>
</evidence>
<feature type="region of interest" description="Disordered" evidence="2">
    <location>
        <begin position="484"/>
        <end position="576"/>
    </location>
</feature>
<evidence type="ECO:0000256" key="1">
    <source>
        <dbReference type="ARBA" id="ARBA00007234"/>
    </source>
</evidence>
<dbReference type="Gene3D" id="1.25.10.10">
    <property type="entry name" value="Leucine-rich Repeat Variant"/>
    <property type="match status" value="1"/>
</dbReference>
<dbReference type="PANTHER" id="PTHR11139:SF1">
    <property type="entry name" value="TRANSFORMATION_TRANSCRIPTION DOMAIN-ASSOCIATED PROTEIN"/>
    <property type="match status" value="1"/>
</dbReference>
<dbReference type="PROSITE" id="PS50290">
    <property type="entry name" value="PI3_4_KINASE_3"/>
    <property type="match status" value="1"/>
</dbReference>
<dbReference type="GO" id="GO:0035267">
    <property type="term" value="C:NuA4 histone acetyltransferase complex"/>
    <property type="evidence" value="ECO:0007669"/>
    <property type="project" value="TreeGrafter"/>
</dbReference>
<dbReference type="GO" id="GO:0005634">
    <property type="term" value="C:nucleus"/>
    <property type="evidence" value="ECO:0007669"/>
    <property type="project" value="TreeGrafter"/>
</dbReference>
<dbReference type="GO" id="GO:0006355">
    <property type="term" value="P:regulation of DNA-templated transcription"/>
    <property type="evidence" value="ECO:0007669"/>
    <property type="project" value="TreeGrafter"/>
</dbReference>
<protein>
    <recommendedName>
        <fullName evidence="8">Transformation/transcription domain-associated protein</fullName>
    </recommendedName>
</protein>
<evidence type="ECO:0000259" key="5">
    <source>
        <dbReference type="PROSITE" id="PS51190"/>
    </source>
</evidence>
<dbReference type="OrthoDB" id="5570127at2759"/>
<dbReference type="SMART" id="SM00146">
    <property type="entry name" value="PI3Kc"/>
    <property type="match status" value="1"/>
</dbReference>
<dbReference type="GO" id="GO:0000124">
    <property type="term" value="C:SAGA complex"/>
    <property type="evidence" value="ECO:0007669"/>
    <property type="project" value="TreeGrafter"/>
</dbReference>
<feature type="compositionally biased region" description="Pro residues" evidence="2">
    <location>
        <begin position="505"/>
        <end position="546"/>
    </location>
</feature>
<feature type="compositionally biased region" description="Low complexity" evidence="2">
    <location>
        <begin position="489"/>
        <end position="504"/>
    </location>
</feature>